<dbReference type="SMART" id="SM00487">
    <property type="entry name" value="DEXDc"/>
    <property type="match status" value="1"/>
</dbReference>
<dbReference type="Pfam" id="PF04851">
    <property type="entry name" value="ResIII"/>
    <property type="match status" value="1"/>
</dbReference>
<keyword evidence="3" id="KW-0067">ATP-binding</keyword>
<evidence type="ECO:0000259" key="2">
    <source>
        <dbReference type="PROSITE" id="PS51194"/>
    </source>
</evidence>
<dbReference type="InterPro" id="IPR006935">
    <property type="entry name" value="Helicase/UvrB_N"/>
</dbReference>
<reference evidence="3 4" key="1">
    <citation type="submission" date="2015-10" db="EMBL/GenBank/DDBJ databases">
        <title>Large-scale maps of variable infection efficiencies in aquatic Bacteriodetes phage-host model systems.</title>
        <authorList>
            <person name="Holmfeldt K."/>
            <person name="Solonenko N."/>
            <person name="Howard-Varona C."/>
            <person name="Moreno M."/>
            <person name="Malmstrom R.R."/>
            <person name="Blow M.J."/>
            <person name="Sullivan M.B."/>
        </authorList>
    </citation>
    <scope>NUCLEOTIDE SEQUENCE [LARGE SCALE GENOMIC DNA]</scope>
</reference>
<proteinExistence type="predicted"/>
<protein>
    <submittedName>
        <fullName evidence="3">Helicase</fullName>
    </submittedName>
</protein>
<dbReference type="GO" id="GO:0004386">
    <property type="term" value="F:helicase activity"/>
    <property type="evidence" value="ECO:0007669"/>
    <property type="project" value="UniProtKB-KW"/>
</dbReference>
<dbReference type="InterPro" id="IPR014001">
    <property type="entry name" value="Helicase_ATP-bd"/>
</dbReference>
<feature type="domain" description="Helicase C-terminal" evidence="2">
    <location>
        <begin position="241"/>
        <end position="402"/>
    </location>
</feature>
<dbReference type="GO" id="GO:0016787">
    <property type="term" value="F:hydrolase activity"/>
    <property type="evidence" value="ECO:0007669"/>
    <property type="project" value="InterPro"/>
</dbReference>
<dbReference type="Gene3D" id="3.40.50.300">
    <property type="entry name" value="P-loop containing nucleotide triphosphate hydrolases"/>
    <property type="match status" value="2"/>
</dbReference>
<dbReference type="EMBL" id="KT962245">
    <property type="protein sequence ID" value="ALO80088.1"/>
    <property type="molecule type" value="Genomic_RNA"/>
</dbReference>
<dbReference type="PANTHER" id="PTHR47396">
    <property type="entry name" value="TYPE I RESTRICTION ENZYME ECOKI R PROTEIN"/>
    <property type="match status" value="1"/>
</dbReference>
<accession>A0A0S2MVZ3</accession>
<dbReference type="GO" id="GO:0005524">
    <property type="term" value="F:ATP binding"/>
    <property type="evidence" value="ECO:0007669"/>
    <property type="project" value="InterPro"/>
</dbReference>
<evidence type="ECO:0000313" key="3">
    <source>
        <dbReference type="EMBL" id="ALO80088.1"/>
    </source>
</evidence>
<keyword evidence="3" id="KW-0547">Nucleotide-binding</keyword>
<dbReference type="PROSITE" id="PS51194">
    <property type="entry name" value="HELICASE_CTER"/>
    <property type="match status" value="1"/>
</dbReference>
<keyword evidence="3" id="KW-0378">Hydrolase</keyword>
<dbReference type="PANTHER" id="PTHR47396:SF1">
    <property type="entry name" value="ATP-DEPENDENT HELICASE IRC3-RELATED"/>
    <property type="match status" value="1"/>
</dbReference>
<keyword evidence="3" id="KW-0347">Helicase</keyword>
<feature type="domain" description="Helicase ATP-binding" evidence="1">
    <location>
        <begin position="25"/>
        <end position="173"/>
    </location>
</feature>
<dbReference type="InterPro" id="IPR027417">
    <property type="entry name" value="P-loop_NTPase"/>
</dbReference>
<dbReference type="Proteomes" id="UP000229115">
    <property type="component" value="Segment"/>
</dbReference>
<evidence type="ECO:0000313" key="4">
    <source>
        <dbReference type="Proteomes" id="UP000229115"/>
    </source>
</evidence>
<sequence length="516" mass="58317">MTKNVTMGLTPFPRQAIAISKQVAFLESGTTKKGIFVYPVAFGKSVVIANVAQKFPNKYFINICPNKELTDQNYKKFISYGYEAAVCCASLNRNEIGQVTFATIGTLKKHLNFFKDKEVVILVDECQNHSLKGSSLHTFIQSIKKVFVLGTTATPLRLKSGMGGSELRMMNSYRDCFYSSIEDVVQISEVVANKRWSKLIYEVEDIDESFLKLNTTGTEYTVSSLKVFSEKNNILDKAKIAVEKLIAEGRKSILVYMPFIEDADALGASIEGSVVLHSKVSDRVRFDAIEGFKSGRIKVLINCLILVEGFDYPELSSIVMCRPTNSINQYYQALGRLTRVHKNKNDGKVIDISGNFNKFGKIEDITFENEEWCGGWAAFSGERLLTNYPLNSKIVPTKQSLIEDYERKLRKEDPLDPVFNFGQYKGKSLLSLLKDKTYDFKFKMTVGDRVESYINWIVQEDAKGKFSFYGESGEKLKRGIYQHLKLPMPNNSKNVISTTIEEKPVTRNSLGFIVPF</sequence>
<dbReference type="SUPFAM" id="SSF52540">
    <property type="entry name" value="P-loop containing nucleoside triphosphate hydrolases"/>
    <property type="match status" value="1"/>
</dbReference>
<dbReference type="SMART" id="SM00490">
    <property type="entry name" value="HELICc"/>
    <property type="match status" value="1"/>
</dbReference>
<dbReference type="PROSITE" id="PS51192">
    <property type="entry name" value="HELICASE_ATP_BIND_1"/>
    <property type="match status" value="1"/>
</dbReference>
<dbReference type="InterPro" id="IPR001650">
    <property type="entry name" value="Helicase_C-like"/>
</dbReference>
<gene>
    <name evidence="3" type="ORF">Phi4113_079</name>
</gene>
<dbReference type="Pfam" id="PF00271">
    <property type="entry name" value="Helicase_C"/>
    <property type="match status" value="1"/>
</dbReference>
<evidence type="ECO:0000259" key="1">
    <source>
        <dbReference type="PROSITE" id="PS51192"/>
    </source>
</evidence>
<dbReference type="GO" id="GO:0003677">
    <property type="term" value="F:DNA binding"/>
    <property type="evidence" value="ECO:0007669"/>
    <property type="project" value="InterPro"/>
</dbReference>
<name>A0A0S2MVZ3_9CAUD</name>
<organism evidence="3 4">
    <name type="scientific">Cellulophaga phage phi4:1_13</name>
    <dbReference type="NCBI Taxonomy" id="1747284"/>
    <lineage>
        <taxon>Viruses</taxon>
        <taxon>Duplodnaviria</taxon>
        <taxon>Heunggongvirae</taxon>
        <taxon>Uroviricota</taxon>
        <taxon>Caudoviricetes</taxon>
        <taxon>Lightbulbvirus</taxon>
        <taxon>Lightbulbvirus Cba41</taxon>
    </lineage>
</organism>
<dbReference type="InterPro" id="IPR050742">
    <property type="entry name" value="Helicase_Restrict-Modif_Enz"/>
</dbReference>